<feature type="transmembrane region" description="Helical" evidence="10">
    <location>
        <begin position="404"/>
        <end position="424"/>
    </location>
</feature>
<dbReference type="PANTHER" id="PTHR11309">
    <property type="entry name" value="FRIZZLED"/>
    <property type="match status" value="1"/>
</dbReference>
<evidence type="ECO:0000256" key="8">
    <source>
        <dbReference type="ARBA" id="ARBA00023170"/>
    </source>
</evidence>
<accession>A0ABM1TIS7</accession>
<dbReference type="PRINTS" id="PR00489">
    <property type="entry name" value="FRIZZLED"/>
</dbReference>
<feature type="transmembrane region" description="Helical" evidence="10">
    <location>
        <begin position="318"/>
        <end position="334"/>
    </location>
</feature>
<evidence type="ECO:0000256" key="7">
    <source>
        <dbReference type="ARBA" id="ARBA00023157"/>
    </source>
</evidence>
<dbReference type="GeneID" id="106471459"/>
<feature type="disulfide bond" evidence="9">
    <location>
        <begin position="76"/>
        <end position="122"/>
    </location>
</feature>
<dbReference type="InterPro" id="IPR015526">
    <property type="entry name" value="Frizzled/SFRP"/>
</dbReference>
<name>A0ABM1TIS7_LIMPO</name>
<dbReference type="PROSITE" id="PS50261">
    <property type="entry name" value="G_PROTEIN_RECEP_F2_4"/>
    <property type="match status" value="1"/>
</dbReference>
<evidence type="ECO:0000256" key="2">
    <source>
        <dbReference type="ARBA" id="ARBA00008077"/>
    </source>
</evidence>
<evidence type="ECO:0000256" key="6">
    <source>
        <dbReference type="ARBA" id="ARBA00023136"/>
    </source>
</evidence>
<feature type="transmembrane region" description="Helical" evidence="10">
    <location>
        <begin position="546"/>
        <end position="564"/>
    </location>
</feature>
<dbReference type="SMART" id="SM01330">
    <property type="entry name" value="Frizzled"/>
    <property type="match status" value="1"/>
</dbReference>
<dbReference type="CDD" id="cd07456">
    <property type="entry name" value="CRD_FZ5_like"/>
    <property type="match status" value="1"/>
</dbReference>
<feature type="transmembrane region" description="Helical" evidence="10">
    <location>
        <begin position="284"/>
        <end position="306"/>
    </location>
</feature>
<dbReference type="Proteomes" id="UP000694941">
    <property type="component" value="Unplaced"/>
</dbReference>
<evidence type="ECO:0000313" key="14">
    <source>
        <dbReference type="RefSeq" id="XP_022255782.1"/>
    </source>
</evidence>
<evidence type="ECO:0000256" key="5">
    <source>
        <dbReference type="ARBA" id="ARBA00022989"/>
    </source>
</evidence>
<feature type="transmembrane region" description="Helical" evidence="10">
    <location>
        <begin position="493"/>
        <end position="518"/>
    </location>
</feature>
<evidence type="ECO:0000259" key="11">
    <source>
        <dbReference type="PROSITE" id="PS50038"/>
    </source>
</evidence>
<feature type="domain" description="G-protein coupled receptors family 2 profile 2" evidence="12">
    <location>
        <begin position="280"/>
        <end position="571"/>
    </location>
</feature>
<evidence type="ECO:0000259" key="12">
    <source>
        <dbReference type="PROSITE" id="PS50261"/>
    </source>
</evidence>
<dbReference type="SUPFAM" id="SSF63501">
    <property type="entry name" value="Frizzled cysteine-rich domain"/>
    <property type="match status" value="1"/>
</dbReference>
<gene>
    <name evidence="14 15" type="primary">LOC106471459</name>
</gene>
<dbReference type="RefSeq" id="XP_022255783.1">
    <property type="nucleotide sequence ID" value="XM_022400075.1"/>
</dbReference>
<reference evidence="14 15" key="1">
    <citation type="submission" date="2025-05" db="UniProtKB">
        <authorList>
            <consortium name="RefSeq"/>
        </authorList>
    </citation>
    <scope>IDENTIFICATION</scope>
    <source>
        <tissue evidence="14 15">Muscle</tissue>
    </source>
</reference>
<keyword evidence="13" id="KW-1185">Reference proteome</keyword>
<feature type="disulfide bond" evidence="9">
    <location>
        <begin position="144"/>
        <end position="168"/>
    </location>
</feature>
<dbReference type="PANTHER" id="PTHR11309:SF126">
    <property type="entry name" value="FRIZZLED-2"/>
    <property type="match status" value="1"/>
</dbReference>
<dbReference type="InterPro" id="IPR036790">
    <property type="entry name" value="Frizzled_dom_sf"/>
</dbReference>
<evidence type="ECO:0000256" key="10">
    <source>
        <dbReference type="SAM" id="Phobius"/>
    </source>
</evidence>
<evidence type="ECO:0000313" key="15">
    <source>
        <dbReference type="RefSeq" id="XP_022255783.1"/>
    </source>
</evidence>
<feature type="domain" description="FZ" evidence="11">
    <location>
        <begin position="63"/>
        <end position="184"/>
    </location>
</feature>
<organism evidence="13 15">
    <name type="scientific">Limulus polyphemus</name>
    <name type="common">Atlantic horseshoe crab</name>
    <dbReference type="NCBI Taxonomy" id="6850"/>
    <lineage>
        <taxon>Eukaryota</taxon>
        <taxon>Metazoa</taxon>
        <taxon>Ecdysozoa</taxon>
        <taxon>Arthropoda</taxon>
        <taxon>Chelicerata</taxon>
        <taxon>Merostomata</taxon>
        <taxon>Xiphosura</taxon>
        <taxon>Limulidae</taxon>
        <taxon>Limulus</taxon>
    </lineage>
</organism>
<sequence length="614" mass="69393">MTTNIDVGTRLSVIVWASTCSSAKRRSLAVPVPIIGCTLARVITYLSLELLLLVTVATGKVGGRHQKCEEITIPMCTDIGYNFTSMPNSFHHETQEEAGLQVHQFWPLVKIQCSDDLQFFLCSMHTPICMKDYSKPIPPCRSVCERARAGCEPLMMNYGFTWPETMKCDDLPNYGDPNRMCMDRNEGQKPNRSTSYININKNRFPEKKSPKFIVPKGTKNGGYPRLTRIQEKDCRCFCRDPMITLVATGSYGHFNSVETGSVLNCAVPCYGPFFSADEHTFATLWLGLWAVLCCVSTSLTVITFLIDMQRFRYPERPIIFLSGCYLMVSVGYLVRLGMGHAELACDGPIIRYQDSERPPACTIVFLMIYFFGMASSLWWVILALTWLLAAGLKWGNEAIAGYSLYFHLLAWSVPTVKTIAILAVDGVDGDPVAGICYVGNQDLSLLRGFVLAPLCVYLLLGTSFLLTGFVALFRIRNVIRQQARAKVEKLEKLMIRIGVFSVLYTVPATIVIGCYIYEQHFREAWERRHNCPCSDPAVRPDYSVFMLKYFMCLVVGITSGFWIWSGKTVDSWRRFYGRLCGSKDRDLDRTCKPIHRVNGIEKFPPRSKQMLTQV</sequence>
<evidence type="ECO:0000256" key="3">
    <source>
        <dbReference type="ARBA" id="ARBA00022473"/>
    </source>
</evidence>
<dbReference type="InterPro" id="IPR020067">
    <property type="entry name" value="Frizzled_dom"/>
</dbReference>
<keyword evidence="8" id="KW-0675">Receptor</keyword>
<dbReference type="InterPro" id="IPR000539">
    <property type="entry name" value="Frizzled/Smoothened_7TM"/>
</dbReference>
<feature type="transmembrane region" description="Helical" evidence="10">
    <location>
        <begin position="450"/>
        <end position="473"/>
    </location>
</feature>
<keyword evidence="6 10" id="KW-0472">Membrane</keyword>
<dbReference type="InterPro" id="IPR017981">
    <property type="entry name" value="GPCR_2-like_7TM"/>
</dbReference>
<dbReference type="Gene3D" id="1.20.1070.10">
    <property type="entry name" value="Rhodopsin 7-helix transmembrane proteins"/>
    <property type="match status" value="1"/>
</dbReference>
<dbReference type="Gene3D" id="1.10.2000.10">
    <property type="entry name" value="Frizzled cysteine-rich domain"/>
    <property type="match status" value="1"/>
</dbReference>
<keyword evidence="4 10" id="KW-0812">Transmembrane</keyword>
<feature type="disulfide bond" evidence="9">
    <location>
        <begin position="140"/>
        <end position="181"/>
    </location>
</feature>
<keyword evidence="3" id="KW-0217">Developmental protein</keyword>
<proteinExistence type="inferred from homology"/>
<dbReference type="PROSITE" id="PS50038">
    <property type="entry name" value="FZ"/>
    <property type="match status" value="1"/>
</dbReference>
<feature type="disulfide bond" evidence="9">
    <location>
        <begin position="68"/>
        <end position="129"/>
    </location>
</feature>
<evidence type="ECO:0000256" key="9">
    <source>
        <dbReference type="PROSITE-ProRule" id="PRU00090"/>
    </source>
</evidence>
<keyword evidence="5 10" id="KW-1133">Transmembrane helix</keyword>
<protein>
    <submittedName>
        <fullName evidence="14 15">Frizzled-5-like</fullName>
    </submittedName>
</protein>
<evidence type="ECO:0000256" key="4">
    <source>
        <dbReference type="ARBA" id="ARBA00022692"/>
    </source>
</evidence>
<dbReference type="SMART" id="SM00063">
    <property type="entry name" value="FRI"/>
    <property type="match status" value="1"/>
</dbReference>
<feature type="transmembrane region" description="Helical" evidence="10">
    <location>
        <begin position="363"/>
        <end position="392"/>
    </location>
</feature>
<evidence type="ECO:0000256" key="1">
    <source>
        <dbReference type="ARBA" id="ARBA00004141"/>
    </source>
</evidence>
<dbReference type="Pfam" id="PF01392">
    <property type="entry name" value="Fz"/>
    <property type="match status" value="1"/>
</dbReference>
<dbReference type="CDD" id="cd15035">
    <property type="entry name" value="7tmF_FZD5_FZD8-like"/>
    <property type="match status" value="1"/>
</dbReference>
<dbReference type="Pfam" id="PF01534">
    <property type="entry name" value="Frizzled"/>
    <property type="match status" value="1"/>
</dbReference>
<comment type="subcellular location">
    <subcellularLocation>
        <location evidence="1">Membrane</location>
        <topology evidence="1">Multi-pass membrane protein</topology>
    </subcellularLocation>
</comment>
<dbReference type="RefSeq" id="XP_022255782.1">
    <property type="nucleotide sequence ID" value="XM_022400074.1"/>
</dbReference>
<evidence type="ECO:0000313" key="13">
    <source>
        <dbReference type="Proteomes" id="UP000694941"/>
    </source>
</evidence>
<feature type="disulfide bond" evidence="9">
    <location>
        <begin position="113"/>
        <end position="151"/>
    </location>
</feature>
<keyword evidence="7 9" id="KW-1015">Disulfide bond</keyword>
<comment type="similarity">
    <text evidence="2">Belongs to the G-protein coupled receptor Fz/Smo family.</text>
</comment>